<dbReference type="NCBIfam" id="TIGR00229">
    <property type="entry name" value="sensory_box"/>
    <property type="match status" value="2"/>
</dbReference>
<accession>A0ABN6DLC2</accession>
<dbReference type="RefSeq" id="WP_133842963.1">
    <property type="nucleotide sequence ID" value="NZ_AP024329.1"/>
</dbReference>
<dbReference type="SMART" id="SM00086">
    <property type="entry name" value="PAC"/>
    <property type="match status" value="2"/>
</dbReference>
<dbReference type="SUPFAM" id="SSF55785">
    <property type="entry name" value="PYP-like sensor domain (PAS domain)"/>
    <property type="match status" value="2"/>
</dbReference>
<keyword evidence="6" id="KW-1185">Reference proteome</keyword>
<dbReference type="InterPro" id="IPR000700">
    <property type="entry name" value="PAS-assoc_C"/>
</dbReference>
<dbReference type="PANTHER" id="PTHR24422:SF10">
    <property type="entry name" value="CHEMOTAXIS PROTEIN METHYLTRANSFERASE 2"/>
    <property type="match status" value="1"/>
</dbReference>
<dbReference type="InterPro" id="IPR050903">
    <property type="entry name" value="Bact_Chemotaxis_MeTrfase"/>
</dbReference>
<gene>
    <name evidence="5" type="ORF">ERHA53_17130</name>
</gene>
<feature type="domain" description="PAC" evidence="4">
    <location>
        <begin position="215"/>
        <end position="267"/>
    </location>
</feature>
<evidence type="ECO:0000313" key="5">
    <source>
        <dbReference type="EMBL" id="BCQ34370.1"/>
    </source>
</evidence>
<evidence type="ECO:0000259" key="4">
    <source>
        <dbReference type="PROSITE" id="PS50113"/>
    </source>
</evidence>
<dbReference type="PROSITE" id="PS50113">
    <property type="entry name" value="PAC"/>
    <property type="match status" value="2"/>
</dbReference>
<sequence>MFSTIASGITSRLAWQKRTHSSATLDSLKDSIAMIEFMTDGTIITANSLFLEKMGYELNEVVGQHHSLFCTPDLLASRQYQDFWMRLNRGESFSDKFLRVAQNGRPVWLEANYVPVRDRNGRVFKIIKLATDITSHIMDAQEQRAMTTAIERSMAVIAFNLKGEVLKANDNFLKTMGYRASEIIGVHHSQFCSAAVRSSPEYTLFWQKLNRGEFISGQFQRVNKQGSTLWLRATYNPVFDDSGELYKVVKFATDVTAQVEKNQLERDAAQQAYQTALQTSESTKRGASVIANSVQTMNELAGELHGISGDITGLGDSSDNIGQIVTSIRRIADQTNLLALNAAVEAARAGTQGRSFAVVANEVRTLAQNINRATTEIEQMVQQNHLLASKAQKGITSNLQRADRGVELAQEAGGVIADIRDSSDDVLRAIGHVTAALKSD</sequence>
<feature type="domain" description="PAS" evidence="3">
    <location>
        <begin position="142"/>
        <end position="185"/>
    </location>
</feature>
<dbReference type="Pfam" id="PF08447">
    <property type="entry name" value="PAS_3"/>
    <property type="match status" value="2"/>
</dbReference>
<dbReference type="SUPFAM" id="SSF58104">
    <property type="entry name" value="Methyl-accepting chemotaxis protein (MCP) signaling domain"/>
    <property type="match status" value="1"/>
</dbReference>
<evidence type="ECO:0000313" key="6">
    <source>
        <dbReference type="Proteomes" id="UP000677515"/>
    </source>
</evidence>
<dbReference type="CDD" id="cd00130">
    <property type="entry name" value="PAS"/>
    <property type="match status" value="2"/>
</dbReference>
<dbReference type="PROSITE" id="PS50112">
    <property type="entry name" value="PAS"/>
    <property type="match status" value="1"/>
</dbReference>
<dbReference type="Pfam" id="PF00015">
    <property type="entry name" value="MCPsignal"/>
    <property type="match status" value="1"/>
</dbReference>
<dbReference type="InterPro" id="IPR013655">
    <property type="entry name" value="PAS_fold_3"/>
</dbReference>
<evidence type="ECO:0000256" key="1">
    <source>
        <dbReference type="PROSITE-ProRule" id="PRU00284"/>
    </source>
</evidence>
<dbReference type="Gene3D" id="3.30.450.20">
    <property type="entry name" value="PAS domain"/>
    <property type="match status" value="2"/>
</dbReference>
<proteinExistence type="predicted"/>
<reference evidence="5 6" key="1">
    <citation type="submission" date="2021-01" db="EMBL/GenBank/DDBJ databases">
        <title>Complete genome sequence of Erwinia rhapontici MAFF 311153.</title>
        <authorList>
            <person name="Morohoshi T."/>
            <person name="Someya N."/>
        </authorList>
    </citation>
    <scope>NUCLEOTIDE SEQUENCE [LARGE SCALE GENOMIC DNA]</scope>
    <source>
        <strain evidence="5 6">MAFF 311153</strain>
    </source>
</reference>
<dbReference type="InterPro" id="IPR004089">
    <property type="entry name" value="MCPsignal_dom"/>
</dbReference>
<dbReference type="InterPro" id="IPR001610">
    <property type="entry name" value="PAC"/>
</dbReference>
<dbReference type="Proteomes" id="UP000677515">
    <property type="component" value="Chromosome"/>
</dbReference>
<keyword evidence="1" id="KW-0807">Transducer</keyword>
<dbReference type="PROSITE" id="PS50111">
    <property type="entry name" value="CHEMOTAXIS_TRANSDUC_2"/>
    <property type="match status" value="1"/>
</dbReference>
<evidence type="ECO:0000259" key="3">
    <source>
        <dbReference type="PROSITE" id="PS50112"/>
    </source>
</evidence>
<dbReference type="InterPro" id="IPR000014">
    <property type="entry name" value="PAS"/>
</dbReference>
<feature type="domain" description="Methyl-accepting transducer" evidence="2">
    <location>
        <begin position="267"/>
        <end position="440"/>
    </location>
</feature>
<evidence type="ECO:0000259" key="2">
    <source>
        <dbReference type="PROSITE" id="PS50111"/>
    </source>
</evidence>
<feature type="domain" description="PAC" evidence="4">
    <location>
        <begin position="91"/>
        <end position="145"/>
    </location>
</feature>
<name>A0ABN6DLC2_ERWRD</name>
<dbReference type="PANTHER" id="PTHR24422">
    <property type="entry name" value="CHEMOTAXIS PROTEIN METHYLTRANSFERASE"/>
    <property type="match status" value="1"/>
</dbReference>
<dbReference type="Gene3D" id="1.10.287.950">
    <property type="entry name" value="Methyl-accepting chemotaxis protein"/>
    <property type="match status" value="1"/>
</dbReference>
<dbReference type="SMART" id="SM00283">
    <property type="entry name" value="MA"/>
    <property type="match status" value="1"/>
</dbReference>
<protein>
    <submittedName>
        <fullName evidence="5">Pili assembly chaperone</fullName>
    </submittedName>
</protein>
<organism evidence="5 6">
    <name type="scientific">Erwinia rhapontici</name>
    <name type="common">Pectobacterium rhapontici</name>
    <dbReference type="NCBI Taxonomy" id="55212"/>
    <lineage>
        <taxon>Bacteria</taxon>
        <taxon>Pseudomonadati</taxon>
        <taxon>Pseudomonadota</taxon>
        <taxon>Gammaproteobacteria</taxon>
        <taxon>Enterobacterales</taxon>
        <taxon>Erwiniaceae</taxon>
        <taxon>Erwinia</taxon>
    </lineage>
</organism>
<dbReference type="EMBL" id="AP024329">
    <property type="protein sequence ID" value="BCQ34370.1"/>
    <property type="molecule type" value="Genomic_DNA"/>
</dbReference>
<dbReference type="InterPro" id="IPR035965">
    <property type="entry name" value="PAS-like_dom_sf"/>
</dbReference>